<organism evidence="2 3">
    <name type="scientific">Bergeriella denitrificans</name>
    <name type="common">Neisseria denitrificans</name>
    <dbReference type="NCBI Taxonomy" id="494"/>
    <lineage>
        <taxon>Bacteria</taxon>
        <taxon>Pseudomonadati</taxon>
        <taxon>Pseudomonadota</taxon>
        <taxon>Betaproteobacteria</taxon>
        <taxon>Neisseriales</taxon>
        <taxon>Neisseriaceae</taxon>
        <taxon>Bergeriella</taxon>
    </lineage>
</organism>
<dbReference type="NCBIfam" id="TIGR01611">
    <property type="entry name" value="tail_tube"/>
    <property type="match status" value="1"/>
</dbReference>
<evidence type="ECO:0000313" key="1">
    <source>
        <dbReference type="EMBL" id="STZ75306.1"/>
    </source>
</evidence>
<dbReference type="InterPro" id="IPR006498">
    <property type="entry name" value="Tail_tube"/>
</dbReference>
<dbReference type="AlphaFoldDB" id="A0A378UFK4"/>
<evidence type="ECO:0000313" key="2">
    <source>
        <dbReference type="EMBL" id="STZ76106.1"/>
    </source>
</evidence>
<proteinExistence type="predicted"/>
<dbReference type="RefSeq" id="WP_066077495.1">
    <property type="nucleotide sequence ID" value="NZ_CP181246.1"/>
</dbReference>
<gene>
    <name evidence="1" type="ORF">NCTC10295_00024</name>
    <name evidence="2" type="ORF">NCTC10295_00862</name>
</gene>
<sequence>MSQINAIYNANVYIDGNNLLGKAAEFKLPEMEIGQDEFKGLGLAGTIKLPNGVEALEGEITWNSFFPEVAKRAANPFKAVQLMVRANYQTFDARGLAQEVPLVTFVTAVFSKNALGGYKPKEKAEFSSTFQATEIRQMLDGREVLYFNALTNAYRVDGQDVLSQMRKNIGA</sequence>
<dbReference type="Pfam" id="PF04985">
    <property type="entry name" value="Phage_tube"/>
    <property type="match status" value="1"/>
</dbReference>
<dbReference type="EMBL" id="UGQS01000001">
    <property type="protein sequence ID" value="STZ75306.1"/>
    <property type="molecule type" value="Genomic_DNA"/>
</dbReference>
<protein>
    <submittedName>
        <fullName evidence="2">Phage-like protein</fullName>
    </submittedName>
</protein>
<accession>A0A378UFK4</accession>
<keyword evidence="3" id="KW-1185">Reference proteome</keyword>
<dbReference type="EMBL" id="UGQS01000002">
    <property type="protein sequence ID" value="STZ76106.1"/>
    <property type="molecule type" value="Genomic_DNA"/>
</dbReference>
<reference evidence="2 3" key="1">
    <citation type="submission" date="2018-06" db="EMBL/GenBank/DDBJ databases">
        <authorList>
            <consortium name="Pathogen Informatics"/>
            <person name="Doyle S."/>
        </authorList>
    </citation>
    <scope>NUCLEOTIDE SEQUENCE [LARGE SCALE GENOMIC DNA]</scope>
    <source>
        <strain evidence="2 3">NCTC10295</strain>
    </source>
</reference>
<evidence type="ECO:0000313" key="3">
    <source>
        <dbReference type="Proteomes" id="UP000254651"/>
    </source>
</evidence>
<name>A0A378UFK4_BERDE</name>
<dbReference type="Proteomes" id="UP000254651">
    <property type="component" value="Unassembled WGS sequence"/>
</dbReference>